<protein>
    <submittedName>
        <fullName evidence="1">Uncharacterized protein</fullName>
    </submittedName>
</protein>
<accession>A0A540VK64</accession>
<dbReference type="EMBL" id="VIFK01000319">
    <property type="protein sequence ID" value="TQE97106.1"/>
    <property type="molecule type" value="Genomic_DNA"/>
</dbReference>
<sequence length="69" mass="7928">MTNTDKLCADWLHAKRTEAEARMQRLAIEEQLAQAFDVPDEGSKTHHTDAHKVVLTQPVYRKVDPVEWA</sequence>
<dbReference type="AlphaFoldDB" id="A0A540VK64"/>
<organism evidence="1 2">
    <name type="scientific">Spiribacter salinus</name>
    <dbReference type="NCBI Taxonomy" id="1335746"/>
    <lineage>
        <taxon>Bacteria</taxon>
        <taxon>Pseudomonadati</taxon>
        <taxon>Pseudomonadota</taxon>
        <taxon>Gammaproteobacteria</taxon>
        <taxon>Chromatiales</taxon>
        <taxon>Ectothiorhodospiraceae</taxon>
        <taxon>Spiribacter</taxon>
    </lineage>
</organism>
<feature type="non-terminal residue" evidence="1">
    <location>
        <position position="69"/>
    </location>
</feature>
<comment type="caution">
    <text evidence="1">The sequence shown here is derived from an EMBL/GenBank/DDBJ whole genome shotgun (WGS) entry which is preliminary data.</text>
</comment>
<reference evidence="1 2" key="1">
    <citation type="submission" date="2019-06" db="EMBL/GenBank/DDBJ databases">
        <title>Metagenome assembled Genome of Spiribacter salinus SL48-SHIP from the microbial mat of Salt Lake 48 (Novosibirsk region, Russia).</title>
        <authorList>
            <person name="Shipova A."/>
            <person name="Rozanov A.S."/>
            <person name="Bryanskaya A.V."/>
            <person name="Peltek S.E."/>
        </authorList>
    </citation>
    <scope>NUCLEOTIDE SEQUENCE [LARGE SCALE GENOMIC DNA]</scope>
    <source>
        <strain evidence="1">SL48-SHIP-2</strain>
    </source>
</reference>
<name>A0A540VK64_9GAMM</name>
<dbReference type="Proteomes" id="UP000315400">
    <property type="component" value="Unassembled WGS sequence"/>
</dbReference>
<evidence type="ECO:0000313" key="1">
    <source>
        <dbReference type="EMBL" id="TQE97106.1"/>
    </source>
</evidence>
<gene>
    <name evidence="1" type="ORF">FKY71_16250</name>
</gene>
<proteinExistence type="predicted"/>
<evidence type="ECO:0000313" key="2">
    <source>
        <dbReference type="Proteomes" id="UP000315400"/>
    </source>
</evidence>